<dbReference type="EMBL" id="MU004240">
    <property type="protein sequence ID" value="KAF2665461.1"/>
    <property type="molecule type" value="Genomic_DNA"/>
</dbReference>
<reference evidence="3" key="1">
    <citation type="journal article" date="2020" name="Stud. Mycol.">
        <title>101 Dothideomycetes genomes: a test case for predicting lifestyles and emergence of pathogens.</title>
        <authorList>
            <person name="Haridas S."/>
            <person name="Albert R."/>
            <person name="Binder M."/>
            <person name="Bloem J."/>
            <person name="Labutti K."/>
            <person name="Salamov A."/>
            <person name="Andreopoulos B."/>
            <person name="Baker S."/>
            <person name="Barry K."/>
            <person name="Bills G."/>
            <person name="Bluhm B."/>
            <person name="Cannon C."/>
            <person name="Castanera R."/>
            <person name="Culley D."/>
            <person name="Daum C."/>
            <person name="Ezra D."/>
            <person name="Gonzalez J."/>
            <person name="Henrissat B."/>
            <person name="Kuo A."/>
            <person name="Liang C."/>
            <person name="Lipzen A."/>
            <person name="Lutzoni F."/>
            <person name="Magnuson J."/>
            <person name="Mondo S."/>
            <person name="Nolan M."/>
            <person name="Ohm R."/>
            <person name="Pangilinan J."/>
            <person name="Park H.-J."/>
            <person name="Ramirez L."/>
            <person name="Alfaro M."/>
            <person name="Sun H."/>
            <person name="Tritt A."/>
            <person name="Yoshinaga Y."/>
            <person name="Zwiers L.-H."/>
            <person name="Turgeon B."/>
            <person name="Goodwin S."/>
            <person name="Spatafora J."/>
            <person name="Crous P."/>
            <person name="Grigoriev I."/>
        </authorList>
    </citation>
    <scope>NUCLEOTIDE SEQUENCE</scope>
    <source>
        <strain evidence="3">CBS 115976</strain>
    </source>
</reference>
<evidence type="ECO:0000256" key="1">
    <source>
        <dbReference type="SAM" id="MobiDB-lite"/>
    </source>
</evidence>
<accession>A0A6A6U1I2</accession>
<dbReference type="OrthoDB" id="4142625at2759"/>
<organism evidence="3 4">
    <name type="scientific">Microthyrium microscopicum</name>
    <dbReference type="NCBI Taxonomy" id="703497"/>
    <lineage>
        <taxon>Eukaryota</taxon>
        <taxon>Fungi</taxon>
        <taxon>Dikarya</taxon>
        <taxon>Ascomycota</taxon>
        <taxon>Pezizomycotina</taxon>
        <taxon>Dothideomycetes</taxon>
        <taxon>Dothideomycetes incertae sedis</taxon>
        <taxon>Microthyriales</taxon>
        <taxon>Microthyriaceae</taxon>
        <taxon>Microthyrium</taxon>
    </lineage>
</organism>
<dbReference type="Proteomes" id="UP000799302">
    <property type="component" value="Unassembled WGS sequence"/>
</dbReference>
<gene>
    <name evidence="3" type="ORF">BT63DRAFT_417021</name>
</gene>
<dbReference type="AlphaFoldDB" id="A0A6A6U1I2"/>
<feature type="region of interest" description="Disordered" evidence="1">
    <location>
        <begin position="103"/>
        <end position="125"/>
    </location>
</feature>
<evidence type="ECO:0000313" key="4">
    <source>
        <dbReference type="Proteomes" id="UP000799302"/>
    </source>
</evidence>
<keyword evidence="2" id="KW-0732">Signal</keyword>
<feature type="region of interest" description="Disordered" evidence="1">
    <location>
        <begin position="379"/>
        <end position="415"/>
    </location>
</feature>
<feature type="compositionally biased region" description="Gly residues" evidence="1">
    <location>
        <begin position="406"/>
        <end position="415"/>
    </location>
</feature>
<evidence type="ECO:0000313" key="3">
    <source>
        <dbReference type="EMBL" id="KAF2665461.1"/>
    </source>
</evidence>
<feature type="chain" id="PRO_5025388430" evidence="2">
    <location>
        <begin position="16"/>
        <end position="479"/>
    </location>
</feature>
<keyword evidence="4" id="KW-1185">Reference proteome</keyword>
<sequence length="479" mass="51616">MKSFLLALAVGQTLAAAVPPQLNQGTKIVKRQSADLVSALSALMGPSGGLLGSTIKGTLGEFKGSEQATEAYMELAKSMGATEDKAGYMGVVSNLWTNQGYGKVQPSAGSAPRREDKPARTKVAGSQSVKMRYGPYKVQNSTYKSAMDEYGMLANYVERNIEKPCVRCTLLGMTAGLEYENGKNANIDTGLWLHHMVMFNVGDDRQDATCHQREISVPHVFIGETPRNSERFFLSGNERTPVMFTEWGVGDAGYNIKTSDKLAVIIDIMNDTPRDVVTWLTIQWDFIDGHPYDYEIKPIWLDARQCGTSEVNPPAGQKKFTIDYKWKSDVAGQIVGTIEHLHDGGTNMTVSIDGRLACDSESLYGTKPEYISAPMAPMAPAPAPATSGTAAAGGHAGHGSATPPGAAGGGHGHSMGAGKHISVQKACYGPSLLEKTLKIGQTVAMSGYYDYNKYPGQVHEDGKPDEVMGLGIVYYRVRR</sequence>
<protein>
    <submittedName>
        <fullName evidence="3">Uncharacterized protein</fullName>
    </submittedName>
</protein>
<evidence type="ECO:0000256" key="2">
    <source>
        <dbReference type="SAM" id="SignalP"/>
    </source>
</evidence>
<feature type="compositionally biased region" description="Low complexity" evidence="1">
    <location>
        <begin position="384"/>
        <end position="405"/>
    </location>
</feature>
<feature type="signal peptide" evidence="2">
    <location>
        <begin position="1"/>
        <end position="15"/>
    </location>
</feature>
<name>A0A6A6U1I2_9PEZI</name>
<proteinExistence type="predicted"/>